<dbReference type="GO" id="GO:0016301">
    <property type="term" value="F:kinase activity"/>
    <property type="evidence" value="ECO:0007669"/>
    <property type="project" value="UniProtKB-KW"/>
</dbReference>
<gene>
    <name evidence="2" type="ORF">SAMN05421670_2113</name>
</gene>
<reference evidence="3" key="1">
    <citation type="submission" date="2016-10" db="EMBL/GenBank/DDBJ databases">
        <authorList>
            <person name="Varghese N."/>
            <person name="Submissions S."/>
        </authorList>
    </citation>
    <scope>NUCLEOTIDE SEQUENCE [LARGE SCALE GENOMIC DNA]</scope>
    <source>
        <strain evidence="3">DSM 11706</strain>
    </source>
</reference>
<dbReference type="InterPro" id="IPR011009">
    <property type="entry name" value="Kinase-like_dom_sf"/>
</dbReference>
<dbReference type="EMBL" id="FOXU01000003">
    <property type="protein sequence ID" value="SFQ45432.1"/>
    <property type="molecule type" value="Genomic_DNA"/>
</dbReference>
<proteinExistence type="predicted"/>
<dbReference type="PANTHER" id="PTHR21310">
    <property type="entry name" value="AMINOGLYCOSIDE PHOSPHOTRANSFERASE-RELATED-RELATED"/>
    <property type="match status" value="1"/>
</dbReference>
<dbReference type="AlphaFoldDB" id="A0A1I5YMQ0"/>
<dbReference type="Proteomes" id="UP000198734">
    <property type="component" value="Unassembled WGS sequence"/>
</dbReference>
<dbReference type="Gene3D" id="3.30.200.20">
    <property type="entry name" value="Phosphorylase Kinase, domain 1"/>
    <property type="match status" value="1"/>
</dbReference>
<dbReference type="STRING" id="126156.SAMN05421670_2113"/>
<dbReference type="InterPro" id="IPR051678">
    <property type="entry name" value="AGP_Transferase"/>
</dbReference>
<dbReference type="PANTHER" id="PTHR21310:SF15">
    <property type="entry name" value="AMINOGLYCOSIDE PHOSPHOTRANSFERASE DOMAIN-CONTAINING PROTEIN"/>
    <property type="match status" value="1"/>
</dbReference>
<dbReference type="SUPFAM" id="SSF56112">
    <property type="entry name" value="Protein kinase-like (PK-like)"/>
    <property type="match status" value="1"/>
</dbReference>
<sequence length="292" mass="33708">MEQLGQIIKKLKINVLSIEDVPNSFSSTVYRVEQINKEIVYLKIPYSNLKLIREYEAIEILSEALPVPKLLEYWEGDDNIPGAMLLSELKGQPITGNVSEVLAYDIGVHHAKMHNVTPQEGNSFKGISNVYEQWSTFMKSHFYGFAEDVKEVIQEDLLKKSIELFEEQRKCLPHSDGPSFIHMDFRPANIIIQDNKVSGIIDFESARFGSTEMDFTKINRDIFTKNSGTLEAYKKGYQSIRPLIDLEVILPFYRFTDAFNSLGWCKRRGIEKHQQFFDENLVILKSILQSER</sequence>
<keyword evidence="2" id="KW-0418">Kinase</keyword>
<evidence type="ECO:0000313" key="3">
    <source>
        <dbReference type="Proteomes" id="UP000198734"/>
    </source>
</evidence>
<keyword evidence="2" id="KW-0808">Transferase</keyword>
<dbReference type="OrthoDB" id="334783at2"/>
<protein>
    <submittedName>
        <fullName evidence="2">Predicted kinase, aminoglycoside phosphotransferase (APT) family</fullName>
    </submittedName>
</protein>
<dbReference type="Gene3D" id="3.90.1200.10">
    <property type="match status" value="1"/>
</dbReference>
<dbReference type="Pfam" id="PF01636">
    <property type="entry name" value="APH"/>
    <property type="match status" value="1"/>
</dbReference>
<dbReference type="InterPro" id="IPR002575">
    <property type="entry name" value="Aminoglycoside_PTrfase"/>
</dbReference>
<accession>A0A1I5YMQ0</accession>
<keyword evidence="3" id="KW-1185">Reference proteome</keyword>
<organism evidence="2 3">
    <name type="scientific">Psychrobacillus psychrotolerans</name>
    <dbReference type="NCBI Taxonomy" id="126156"/>
    <lineage>
        <taxon>Bacteria</taxon>
        <taxon>Bacillati</taxon>
        <taxon>Bacillota</taxon>
        <taxon>Bacilli</taxon>
        <taxon>Bacillales</taxon>
        <taxon>Bacillaceae</taxon>
        <taxon>Psychrobacillus</taxon>
    </lineage>
</organism>
<evidence type="ECO:0000259" key="1">
    <source>
        <dbReference type="Pfam" id="PF01636"/>
    </source>
</evidence>
<evidence type="ECO:0000313" key="2">
    <source>
        <dbReference type="EMBL" id="SFQ45432.1"/>
    </source>
</evidence>
<dbReference type="RefSeq" id="WP_093536854.1">
    <property type="nucleotide sequence ID" value="NZ_FOXU01000003.1"/>
</dbReference>
<name>A0A1I5YMQ0_9BACI</name>
<feature type="domain" description="Aminoglycoside phosphotransferase" evidence="1">
    <location>
        <begin position="20"/>
        <end position="238"/>
    </location>
</feature>